<comment type="caution">
    <text evidence="6">The sequence shown here is derived from an EMBL/GenBank/DDBJ whole genome shotgun (WGS) entry which is preliminary data.</text>
</comment>
<dbReference type="InterPro" id="IPR010998">
    <property type="entry name" value="Integrase_recombinase_N"/>
</dbReference>
<gene>
    <name evidence="6" type="ORF">C7474_1466</name>
</gene>
<reference evidence="6 7" key="1">
    <citation type="journal article" date="2015" name="Stand. Genomic Sci.">
        <title>Genomic Encyclopedia of Bacterial and Archaeal Type Strains, Phase III: the genomes of soil and plant-associated and newly described type strains.</title>
        <authorList>
            <person name="Whitman W.B."/>
            <person name="Woyke T."/>
            <person name="Klenk H.P."/>
            <person name="Zhou Y."/>
            <person name="Lilburn T.G."/>
            <person name="Beck B.J."/>
            <person name="De Vos P."/>
            <person name="Vandamme P."/>
            <person name="Eisen J.A."/>
            <person name="Garrity G."/>
            <person name="Hugenholtz P."/>
            <person name="Kyrpides N.C."/>
        </authorList>
    </citation>
    <scope>NUCLEOTIDE SEQUENCE [LARGE SCALE GENOMIC DNA]</scope>
    <source>
        <strain evidence="6 7">S2T63</strain>
    </source>
</reference>
<evidence type="ECO:0000313" key="7">
    <source>
        <dbReference type="Proteomes" id="UP000273158"/>
    </source>
</evidence>
<evidence type="ECO:0000256" key="4">
    <source>
        <dbReference type="SAM" id="MobiDB-lite"/>
    </source>
</evidence>
<dbReference type="PANTHER" id="PTHR30349:SF64">
    <property type="entry name" value="PROPHAGE INTEGRASE INTD-RELATED"/>
    <property type="match status" value="1"/>
</dbReference>
<dbReference type="InterPro" id="IPR050090">
    <property type="entry name" value="Tyrosine_recombinase_XerCD"/>
</dbReference>
<evidence type="ECO:0000256" key="2">
    <source>
        <dbReference type="ARBA" id="ARBA00023172"/>
    </source>
</evidence>
<evidence type="ECO:0000256" key="1">
    <source>
        <dbReference type="ARBA" id="ARBA00023125"/>
    </source>
</evidence>
<feature type="compositionally biased region" description="Basic residues" evidence="4">
    <location>
        <begin position="159"/>
        <end position="168"/>
    </location>
</feature>
<dbReference type="Gene3D" id="1.10.150.130">
    <property type="match status" value="1"/>
</dbReference>
<proteinExistence type="predicted"/>
<dbReference type="AlphaFoldDB" id="A0A498C256"/>
<dbReference type="InterPro" id="IPR011010">
    <property type="entry name" value="DNA_brk_join_enz"/>
</dbReference>
<dbReference type="SUPFAM" id="SSF56349">
    <property type="entry name" value="DNA breaking-rejoining enzymes"/>
    <property type="match status" value="1"/>
</dbReference>
<dbReference type="InterPro" id="IPR004107">
    <property type="entry name" value="Integrase_SAM-like_N"/>
</dbReference>
<dbReference type="InterPro" id="IPR044068">
    <property type="entry name" value="CB"/>
</dbReference>
<evidence type="ECO:0000313" key="6">
    <source>
        <dbReference type="EMBL" id="RLK49323.1"/>
    </source>
</evidence>
<keyword evidence="1 3" id="KW-0238">DNA-binding</keyword>
<dbReference type="GO" id="GO:0015074">
    <property type="term" value="P:DNA integration"/>
    <property type="evidence" value="ECO:0007669"/>
    <property type="project" value="InterPro"/>
</dbReference>
<dbReference type="InterPro" id="IPR013762">
    <property type="entry name" value="Integrase-like_cat_sf"/>
</dbReference>
<sequence length="493" mass="56766">MEAVISPSGVQRWTLRQARDHHEYVAVPGLEPLGGWREWLRSVGIPDRTPYLLSPQLEYDSTLNAFFYSSDMLTTAMTTRQGYAADLRTFLNFLEEGRSGTAWSDATAQDHLAYMAWRREDPEGARISDASWNREVAAVDRFYRWQLSQGNVRENPIPQRRRRPGRRRAKEEGTQPSTYAPGARRSDVHWLPPRSYRLWRDVGLRGYTPSGLPDPTFRGRWADRNALFADAMVRTGMRLTEQASLTTLELPSLHTLAGYHRFWLPKAIAKWGSARYVYLPSPILRDIHSYVETDREQIVSRARARGKYDPSDPSRVVIREPFGSSRQRRMVANLRPEERTRALIRGPSGWEPAIVWLGEGGSPLVRKSWQGVFGDANDRCHRAKLEVSAHAHLLRHTYAVTTLELLSRGYFQSLGHLNSAQRMHYRMVWGEPIRWVQARLGHRSQETTNLYLHALERLEMETRIALIDEAWDDALKLFAHLQDSDAPPDGEEF</sequence>
<name>A0A498C256_9MICO</name>
<organism evidence="6 7">
    <name type="scientific">Microbacterium telephonicum</name>
    <dbReference type="NCBI Taxonomy" id="1714841"/>
    <lineage>
        <taxon>Bacteria</taxon>
        <taxon>Bacillati</taxon>
        <taxon>Actinomycetota</taxon>
        <taxon>Actinomycetes</taxon>
        <taxon>Micrococcales</taxon>
        <taxon>Microbacteriaceae</taxon>
        <taxon>Microbacterium</taxon>
    </lineage>
</organism>
<dbReference type="Proteomes" id="UP000273158">
    <property type="component" value="Unassembled WGS sequence"/>
</dbReference>
<evidence type="ECO:0000259" key="5">
    <source>
        <dbReference type="PROSITE" id="PS51900"/>
    </source>
</evidence>
<dbReference type="PROSITE" id="PS51900">
    <property type="entry name" value="CB"/>
    <property type="match status" value="1"/>
</dbReference>
<protein>
    <submittedName>
        <fullName evidence="6">Site-specific recombinase XerD</fullName>
    </submittedName>
</protein>
<dbReference type="PANTHER" id="PTHR30349">
    <property type="entry name" value="PHAGE INTEGRASE-RELATED"/>
    <property type="match status" value="1"/>
</dbReference>
<accession>A0A498C256</accession>
<dbReference type="OrthoDB" id="4020134at2"/>
<dbReference type="GO" id="GO:0003677">
    <property type="term" value="F:DNA binding"/>
    <property type="evidence" value="ECO:0007669"/>
    <property type="project" value="UniProtKB-UniRule"/>
</dbReference>
<feature type="domain" description="Core-binding (CB)" evidence="5">
    <location>
        <begin position="63"/>
        <end position="147"/>
    </location>
</feature>
<evidence type="ECO:0000256" key="3">
    <source>
        <dbReference type="PROSITE-ProRule" id="PRU01248"/>
    </source>
</evidence>
<dbReference type="SUPFAM" id="SSF47823">
    <property type="entry name" value="lambda integrase-like, N-terminal domain"/>
    <property type="match status" value="1"/>
</dbReference>
<feature type="region of interest" description="Disordered" evidence="4">
    <location>
        <begin position="153"/>
        <end position="184"/>
    </location>
</feature>
<dbReference type="EMBL" id="RCDB01000002">
    <property type="protein sequence ID" value="RLK49323.1"/>
    <property type="molecule type" value="Genomic_DNA"/>
</dbReference>
<keyword evidence="7" id="KW-1185">Reference proteome</keyword>
<keyword evidence="2" id="KW-0233">DNA recombination</keyword>
<dbReference type="GO" id="GO:0006310">
    <property type="term" value="P:DNA recombination"/>
    <property type="evidence" value="ECO:0007669"/>
    <property type="project" value="UniProtKB-KW"/>
</dbReference>
<dbReference type="Gene3D" id="1.10.443.10">
    <property type="entry name" value="Intergrase catalytic core"/>
    <property type="match status" value="1"/>
</dbReference>
<dbReference type="Pfam" id="PF02899">
    <property type="entry name" value="Phage_int_SAM_1"/>
    <property type="match status" value="1"/>
</dbReference>